<name>A0A833S3J6_9HYME</name>
<dbReference type="CDD" id="cd11056">
    <property type="entry name" value="CYP6-like"/>
    <property type="match status" value="7"/>
</dbReference>
<evidence type="ECO:0000256" key="13">
    <source>
        <dbReference type="SAM" id="Phobius"/>
    </source>
</evidence>
<dbReference type="Pfam" id="PF00067">
    <property type="entry name" value="p450"/>
    <property type="match status" value="8"/>
</dbReference>
<accession>A0A833S3J6</accession>
<keyword evidence="5" id="KW-0349">Heme</keyword>
<dbReference type="GO" id="GO:0005506">
    <property type="term" value="F:iron ion binding"/>
    <property type="evidence" value="ECO:0007669"/>
    <property type="project" value="InterPro"/>
</dbReference>
<dbReference type="GO" id="GO:0016705">
    <property type="term" value="F:oxidoreductase activity, acting on paired donors, with incorporation or reduction of molecular oxygen"/>
    <property type="evidence" value="ECO:0007669"/>
    <property type="project" value="InterPro"/>
</dbReference>
<keyword evidence="6" id="KW-0479">Metal-binding</keyword>
<evidence type="ECO:0000256" key="5">
    <source>
        <dbReference type="ARBA" id="ARBA00022617"/>
    </source>
</evidence>
<keyword evidence="10" id="KW-0408">Iron</keyword>
<feature type="transmembrane region" description="Helical" evidence="13">
    <location>
        <begin position="1043"/>
        <end position="1061"/>
    </location>
</feature>
<comment type="cofactor">
    <cofactor evidence="1">
        <name>heme</name>
        <dbReference type="ChEBI" id="CHEBI:30413"/>
    </cofactor>
</comment>
<dbReference type="PROSITE" id="PS00086">
    <property type="entry name" value="CYTOCHROME_P450"/>
    <property type="match status" value="6"/>
</dbReference>
<dbReference type="PRINTS" id="PR00385">
    <property type="entry name" value="P450"/>
</dbReference>
<evidence type="ECO:0000256" key="6">
    <source>
        <dbReference type="ARBA" id="ARBA00022723"/>
    </source>
</evidence>
<dbReference type="SUPFAM" id="SSF48264">
    <property type="entry name" value="Cytochrome P450"/>
    <property type="match status" value="7"/>
</dbReference>
<dbReference type="InterPro" id="IPR001128">
    <property type="entry name" value="Cyt_P450"/>
</dbReference>
<evidence type="ECO:0000256" key="3">
    <source>
        <dbReference type="ARBA" id="ARBA00004406"/>
    </source>
</evidence>
<evidence type="ECO:0000256" key="8">
    <source>
        <dbReference type="ARBA" id="ARBA00022848"/>
    </source>
</evidence>
<evidence type="ECO:0000256" key="9">
    <source>
        <dbReference type="ARBA" id="ARBA00023002"/>
    </source>
</evidence>
<evidence type="ECO:0000256" key="1">
    <source>
        <dbReference type="ARBA" id="ARBA00001971"/>
    </source>
</evidence>
<keyword evidence="11" id="KW-0503">Monooxygenase</keyword>
<dbReference type="GO" id="GO:0005789">
    <property type="term" value="C:endoplasmic reticulum membrane"/>
    <property type="evidence" value="ECO:0007669"/>
    <property type="project" value="UniProtKB-SubCell"/>
</dbReference>
<feature type="transmembrane region" description="Helical" evidence="13">
    <location>
        <begin position="494"/>
        <end position="512"/>
    </location>
</feature>
<feature type="transmembrane region" description="Helical" evidence="13">
    <location>
        <begin position="1540"/>
        <end position="1558"/>
    </location>
</feature>
<dbReference type="InterPro" id="IPR002401">
    <property type="entry name" value="Cyt_P450_E_grp-I"/>
</dbReference>
<protein>
    <recommendedName>
        <fullName evidence="16">Cytochrome P450</fullName>
    </recommendedName>
</protein>
<comment type="similarity">
    <text evidence="4">Belongs to the cytochrome P450 family.</text>
</comment>
<dbReference type="GO" id="GO:0020037">
    <property type="term" value="F:heme binding"/>
    <property type="evidence" value="ECO:0007669"/>
    <property type="project" value="InterPro"/>
</dbReference>
<keyword evidence="12 13" id="KW-0472">Membrane</keyword>
<gene>
    <name evidence="14" type="ORF">E2986_12670</name>
</gene>
<dbReference type="Proteomes" id="UP000655588">
    <property type="component" value="Unassembled WGS sequence"/>
</dbReference>
<proteinExistence type="inferred from homology"/>
<dbReference type="InterPro" id="IPR036396">
    <property type="entry name" value="Cyt_P450_sf"/>
</dbReference>
<keyword evidence="9" id="KW-0560">Oxidoreductase</keyword>
<keyword evidence="7" id="KW-0256">Endoplasmic reticulum</keyword>
<evidence type="ECO:0000256" key="7">
    <source>
        <dbReference type="ARBA" id="ARBA00022824"/>
    </source>
</evidence>
<keyword evidence="13" id="KW-0812">Transmembrane</keyword>
<evidence type="ECO:0008006" key="16">
    <source>
        <dbReference type="Google" id="ProtNLM"/>
    </source>
</evidence>
<dbReference type="FunFam" id="1.10.630.10:FF:000042">
    <property type="entry name" value="Cytochrome P450"/>
    <property type="match status" value="5"/>
</dbReference>
<sequence>MATTLEILSYVVALLVALYYYFTAKFNFWRDRSVPGPKPIPVFGNIFWPMIGKQPLAEFLTNLYREYKNEPLVGIFVRRTPYLVVQDPDFIKDVLIKDFPTFANRGFLLNEVAEPLSQHLFSLEAKRWRPLRSQLSPVFTSGKLKGIFTLILDCAEHLESHLGKLVNKAQPIEVRELAAMYTTDVIGSCVFGIEMKSLSDEESEFRRMGREIFATHWKALLKFRMKECASTLYDLLGYVLPADEVNEFFRKITIETLTYRKEHNIVRPDFMNTLLELRNNPERVKDIKLNDTLLAAQAYVFFAAGFETSSTTIANALYELALNEEVQKKLREEIKVFDQKTDGQWRYETIKEMTYLDKVFKETLRKYPPLAFLFRETTNDYTFQSTKVSLPKGSRVWIPIFSIQRDPDIYPDPEKFDPERFSEEAVKARNPMHYLPFGDGPRNCIDEDWIDKDPAQLPGAGLRDDTDSVRVGTSCVYIVPEREIVLKDKSLMDYFQLVCAIGAVLLALYYYYTSTFDYWKIRNIVGPRPTVLVGNLGEILLRKMSISDKLKQMYNEYKNEPVFGMFEGMKPVLVINDLDLIKDVLIKDFSLFVDRGFPMHPKAEPLSEHLFALEEERWRPMRTKLSPIFTSGKLKEMVLLMLECSKNLERYVEKVARAGKPVECRDLAAKFTTDVIGSCAFGINMNAIEDERSEFREIGKKLFEQTPRMQARDLCRQFLPNFYNLFGSFLQPPGVDQFLTDVITDTIKYRKENNIARPDFVNALMEIQDHPEKLENIKLTPSFIAAQAFVFFTAGFETSSTTMSHALYELAQNQDVQDKLRKEIREIYEKHGGEITYDTLKEMNPFVSSKNKADQITYDITRNMLICATSTDFTSLHMHGFNSLMILTNMFNLIYPFAEVLRMYPLLSMLTREVSENYTFKGTKITIEKGMTVWIPVYGIQRDPNIYPDPDKFDPERFNEDAIASRHPMSFLSFGNGPRNCIGARFAYSQSKIGLATILRNYKVDVCEKTKIPYESDPYLFLLTPRDAIIFVHPNLANCNMDYYQLLFAVGAIFLALYYYYTSVYNYWKNRGIPGPKPSMLTGNIMGPLTPKTCLAIAVKKWYDEFKNEPFFGIYEGQTPVLVVNDLELVRDVFIRDFSVFMDRGTKIFDEIEPLTQHLAFLEPKRWKPLRPKLSPVFTSGKMKEMFPLIAECTGNLENLLDKVANSGEPVDCRDMTVKFTIDVIGSCAFGIHTNALADENSEFHAMGTKMFNLSLKQIVRESCKQYAPSLFKVIGSYLRTKEIDDFFINLVRNTMNYREENNVFRPDIIHMLMELKKHPEKIENIELTDSLLTAQAFVFFVAGFHTSSLTMGHALYELAQHQDIQDKVRQEIRNVHKSGGTLNYESVKEMKYLEKVFNETLRKYPIVPRLTRVAMEDYTFKGTKLTISKGTKVLIPVYGFHYDSNIYPDPEKFDPERFNEEAVAARHPMTHLPFGSGPRNCIGARFARYQSKVGLATILRNHKVDVCEKTMIPYELDPRSPILIPKRSIHLKLSKNMDYYQLFFAIGAVVLAIYYYYTSIYNYWKNRGIPGPIPGPFLGNFWNVITRKYATATLVKNWYNEFKHEPVFGIYEGTKPLLVINDLELVKDVLIRDFSFFMDRGFQVFEKIEPLAQHLFLLESERWRPLRSKLSPIFTSGKLKEMFPLVLECAGNLEKFLDKVADSGEPVDCREMSAKFTTDVIGSCAFGISMNALEDEDSEFRRMGRQIFTDFKVLARIVCRQLAPSLIKVFGRWLQSTEIDNFFIGIVHDTMEYREKNNVRRPDMINMLMELKNHPDKVNSIELTDTLLAAQAFVFFIAGFETSSSTMGHALYELAQNQDVQDKLRQEIRDTYKKNGGTLTYADIKEMKYLDKVFKETLRKYPILTMLTRRAMENYTFKGTKITIPKGMKIWVPVYGIQTDPDIYPEPEKFDPERFEDDAVAARHPMSFLPFGDGPRNCIGARFAHIQSKIGLSTILRNHKVDVCEKTTIPYEPDERAFLLTIATLFLAVYYYYTSTYSFWKRLDIPGPKPTLFFGNFLDIVVKKISVADYIKKWYNHYKNEPLFGVYAGTSPLLFVNDLDMIKSVLIKDFALFADRGLTVYEKIEPLSQNLFMLEAEKWRPLRAKLSPVFTSGKLKDMFPLIADCAKNLKTYLDKLVERGEPVNCRDMAGKYTTDAIGTCAFGLEINSLGNENCEFRKMATRMFQPSLKQAIRDVCREFTPSLYKLIGPYLQIKEIDDFYINLFTSTMRYREENNVVRPDFVHLLMQLKKQQNKFDNIELTDLLLTAQATVFFIGGFETSSSTMAHALYELAQNQEVQDKLREEIRNVYSKNNGALTYADIKGMKYLDKNNVNDMIYFSYSLPAESLRKYPVLPMLNRQALENYTFAGTKFSIPVGTKLSIPVYGIHTDPDIYPEPEKFDPERFEEDAVAARHPMSYLAFGDGPRNCVGARFAHYQSKVGLATILGNYKVDVCEKTTIPFETDKAYNFWKNRGIPGPRPVFFFGNSMDILFSRLSTPEYLHKLHQEFKSESMIGLYMRRSAILVIKDPELIRDILVRDFSTFSERGFIVYERTEPLSAHIINLDVERWRPLRTNLHPLFTVVKIKSMFGLILECADQLEKYVEQLVARDEPIEFSEVSAKFTTDVIASCVFGIDANSMSDESSEFRRIGKLVFDMKEFENAVRLRMRLYARKLYELLGYMMPEKRFTAFFTKIVVDAMKYRKDHNIHRPDFIQMLMELKEHPEKMGDIKLTDNLLAAQAFGFFVAGFESSSTTMTHALYELALNPDIQDKLRQEINEHFAKYSGEFKYENIKDMKYLDKVYKETLRKYPTIGALPRRAVRPYTFRDTKLTIPRRLMVWIPILAIHRDPDIYPNPDEFNPERFSKEAIEARHPMTYLPFGGGPRNCIGITRSVIPKEINPGRFADCETKVGLVTILRKYKVEACEKTMIPHEFEPTGFLLGPKGGNRGISGPKPVFFFGNSMDILFSRHSTADYLYKIYQEFKSVSMFGLYMRRSAILVLNDPELIKDVLVKDFSTFSDRGLIVYERTEPLSTQIISLDPERWRPLRTHLHPLFSVAKIKSMFGLVLECADQLEKYVDQLVARDEPIEFSEVSAKFTTDVIASCVFGIDANSMSDESSEFRRIGKLVFDLKEFENAVRLRMRLYARKLYELLGYIVPEKRFTAFFTRIVLDSMRYRKEHNIHRPDFIQMLMELKEHPEKMGDNKKPTTTYIIHTINQCNLIDILVQLTQINRKFSSFLLEITDNLLAAQAFGFFVAGFETSSTTMTNSLYELALNPDIQDKLRQEIDEHFAKNDGEFKYENMKDMKYLDKVYKETLRKYPPIGVLPRRALRPYTFRNTKLTIPKRLMVWIPTLAIHRDPDIYPNPDEFNPERFSKEAIEARHPMTYLPFGGGPRNCIGGRFADCQTKVGLVKILRKYKVNSCEKTMIPYEFEPTGFTLCPKGGIYLGLSKLQA</sequence>
<comment type="caution">
    <text evidence="14">The sequence shown here is derived from an EMBL/GenBank/DDBJ whole genome shotgun (WGS) entry which is preliminary data.</text>
</comment>
<dbReference type="PRINTS" id="PR00463">
    <property type="entry name" value="EP450I"/>
</dbReference>
<evidence type="ECO:0000256" key="12">
    <source>
        <dbReference type="ARBA" id="ARBA00023136"/>
    </source>
</evidence>
<comment type="subcellular location">
    <subcellularLocation>
        <location evidence="3">Endoplasmic reticulum membrane</location>
        <topology evidence="3">Peripheral membrane protein</topology>
    </subcellularLocation>
    <subcellularLocation>
        <location evidence="2">Microsome membrane</location>
        <topology evidence="2">Peripheral membrane protein</topology>
    </subcellularLocation>
</comment>
<dbReference type="GO" id="GO:0004497">
    <property type="term" value="F:monooxygenase activity"/>
    <property type="evidence" value="ECO:0007669"/>
    <property type="project" value="UniProtKB-KW"/>
</dbReference>
<dbReference type="PANTHER" id="PTHR24292">
    <property type="entry name" value="CYTOCHROME P450"/>
    <property type="match status" value="1"/>
</dbReference>
<dbReference type="Gene3D" id="1.10.630.10">
    <property type="entry name" value="Cytochrome P450"/>
    <property type="match status" value="7"/>
</dbReference>
<keyword evidence="8" id="KW-0492">Microsome</keyword>
<keyword evidence="15" id="KW-1185">Reference proteome</keyword>
<evidence type="ECO:0000313" key="15">
    <source>
        <dbReference type="Proteomes" id="UP000655588"/>
    </source>
</evidence>
<evidence type="ECO:0000256" key="2">
    <source>
        <dbReference type="ARBA" id="ARBA00004174"/>
    </source>
</evidence>
<dbReference type="InterPro" id="IPR050476">
    <property type="entry name" value="Insect_CytP450_Detox"/>
</dbReference>
<evidence type="ECO:0000256" key="4">
    <source>
        <dbReference type="ARBA" id="ARBA00010617"/>
    </source>
</evidence>
<keyword evidence="13" id="KW-1133">Transmembrane helix</keyword>
<feature type="transmembrane region" description="Helical" evidence="13">
    <location>
        <begin position="6"/>
        <end position="22"/>
    </location>
</feature>
<dbReference type="PANTHER" id="PTHR24292:SF54">
    <property type="entry name" value="CYP9F3-RELATED"/>
    <property type="match status" value="1"/>
</dbReference>
<organism evidence="14 15">
    <name type="scientific">Frieseomelitta varia</name>
    <dbReference type="NCBI Taxonomy" id="561572"/>
    <lineage>
        <taxon>Eukaryota</taxon>
        <taxon>Metazoa</taxon>
        <taxon>Ecdysozoa</taxon>
        <taxon>Arthropoda</taxon>
        <taxon>Hexapoda</taxon>
        <taxon>Insecta</taxon>
        <taxon>Pterygota</taxon>
        <taxon>Neoptera</taxon>
        <taxon>Endopterygota</taxon>
        <taxon>Hymenoptera</taxon>
        <taxon>Apocrita</taxon>
        <taxon>Aculeata</taxon>
        <taxon>Apoidea</taxon>
        <taxon>Anthophila</taxon>
        <taxon>Apidae</taxon>
        <taxon>Frieseomelitta</taxon>
    </lineage>
</organism>
<evidence type="ECO:0000313" key="14">
    <source>
        <dbReference type="EMBL" id="KAF3426872.1"/>
    </source>
</evidence>
<dbReference type="EMBL" id="WNWW01000285">
    <property type="protein sequence ID" value="KAF3426872.1"/>
    <property type="molecule type" value="Genomic_DNA"/>
</dbReference>
<evidence type="ECO:0000256" key="10">
    <source>
        <dbReference type="ARBA" id="ARBA00023004"/>
    </source>
</evidence>
<feature type="transmembrane region" description="Helical" evidence="13">
    <location>
        <begin position="2018"/>
        <end position="2034"/>
    </location>
</feature>
<reference evidence="14" key="1">
    <citation type="submission" date="2019-11" db="EMBL/GenBank/DDBJ databases">
        <title>The nuclear and mitochondrial genomes of Frieseomelitta varia - a highly eusocial stingless bee (Meliponini) with a permanently sterile worker caste.</title>
        <authorList>
            <person name="Freitas F.C.P."/>
            <person name="Lourenco A.P."/>
            <person name="Nunes F.M.F."/>
            <person name="Paschoal A.R."/>
            <person name="Abreu F.C.P."/>
            <person name="Barbin F.O."/>
            <person name="Bataglia L."/>
            <person name="Cardoso-Junior C.A.M."/>
            <person name="Cervoni M.S."/>
            <person name="Silva S.R."/>
            <person name="Dalarmi F."/>
            <person name="Del Lama M.A."/>
            <person name="Depintor T.S."/>
            <person name="Ferreira K.M."/>
            <person name="Goria P.S."/>
            <person name="Jaskot M.C."/>
            <person name="Lago D.C."/>
            <person name="Luna-Lucena D."/>
            <person name="Moda L.M."/>
            <person name="Nascimento L."/>
            <person name="Pedrino M."/>
            <person name="Rabico F.O."/>
            <person name="Sanches F.C."/>
            <person name="Santos D.E."/>
            <person name="Santos C.G."/>
            <person name="Vieira J."/>
            <person name="Lopes T.F."/>
            <person name="Barchuk A.R."/>
            <person name="Hartfelder K."/>
            <person name="Simoes Z.L.P."/>
            <person name="Bitondi M.M.G."/>
            <person name="Pinheiro D.G."/>
        </authorList>
    </citation>
    <scope>NUCLEOTIDE SEQUENCE</scope>
    <source>
        <strain evidence="14">USP_RPSP 00005682</strain>
        <tissue evidence="14">Whole individual</tissue>
    </source>
</reference>
<dbReference type="InterPro" id="IPR017972">
    <property type="entry name" value="Cyt_P450_CS"/>
</dbReference>
<evidence type="ECO:0000256" key="11">
    <source>
        <dbReference type="ARBA" id="ARBA00023033"/>
    </source>
</evidence>